<dbReference type="PROSITE" id="PS50994">
    <property type="entry name" value="INTEGRASE"/>
    <property type="match status" value="1"/>
</dbReference>
<proteinExistence type="predicted"/>
<keyword evidence="9" id="KW-1185">Reference proteome</keyword>
<dbReference type="InterPro" id="IPR050951">
    <property type="entry name" value="Retrovirus_Pol_polyprotein"/>
</dbReference>
<evidence type="ECO:0000313" key="9">
    <source>
        <dbReference type="Proteomes" id="UP001151760"/>
    </source>
</evidence>
<dbReference type="InterPro" id="IPR041373">
    <property type="entry name" value="RT_RNaseH"/>
</dbReference>
<dbReference type="CDD" id="cd09274">
    <property type="entry name" value="RNase_HI_RT_Ty3"/>
    <property type="match status" value="1"/>
</dbReference>
<dbReference type="Gene3D" id="3.30.420.10">
    <property type="entry name" value="Ribonuclease H-like superfamily/Ribonuclease H"/>
    <property type="match status" value="1"/>
</dbReference>
<evidence type="ECO:0000256" key="5">
    <source>
        <dbReference type="ARBA" id="ARBA00022801"/>
    </source>
</evidence>
<dbReference type="InterPro" id="IPR036397">
    <property type="entry name" value="RNaseH_sf"/>
</dbReference>
<accession>A0ABQ4WL99</accession>
<evidence type="ECO:0000259" key="7">
    <source>
        <dbReference type="PROSITE" id="PS50994"/>
    </source>
</evidence>
<dbReference type="InterPro" id="IPR043502">
    <property type="entry name" value="DNA/RNA_pol_sf"/>
</dbReference>
<gene>
    <name evidence="8" type="ORF">Tco_0627007</name>
</gene>
<evidence type="ECO:0000313" key="8">
    <source>
        <dbReference type="EMBL" id="GJS53645.1"/>
    </source>
</evidence>
<keyword evidence="1" id="KW-0808">Transferase</keyword>
<dbReference type="SUPFAM" id="SSF56672">
    <property type="entry name" value="DNA/RNA polymerases"/>
    <property type="match status" value="1"/>
</dbReference>
<keyword evidence="6 8" id="KW-0695">RNA-directed DNA polymerase</keyword>
<dbReference type="GO" id="GO:0003964">
    <property type="term" value="F:RNA-directed DNA polymerase activity"/>
    <property type="evidence" value="ECO:0007669"/>
    <property type="project" value="UniProtKB-KW"/>
</dbReference>
<dbReference type="SUPFAM" id="SSF53098">
    <property type="entry name" value="Ribonuclease H-like"/>
    <property type="match status" value="1"/>
</dbReference>
<keyword evidence="5" id="KW-0378">Hydrolase</keyword>
<dbReference type="Pfam" id="PF17917">
    <property type="entry name" value="RT_RNaseH"/>
    <property type="match status" value="1"/>
</dbReference>
<evidence type="ECO:0000256" key="2">
    <source>
        <dbReference type="ARBA" id="ARBA00022695"/>
    </source>
</evidence>
<organism evidence="8 9">
    <name type="scientific">Tanacetum coccineum</name>
    <dbReference type="NCBI Taxonomy" id="301880"/>
    <lineage>
        <taxon>Eukaryota</taxon>
        <taxon>Viridiplantae</taxon>
        <taxon>Streptophyta</taxon>
        <taxon>Embryophyta</taxon>
        <taxon>Tracheophyta</taxon>
        <taxon>Spermatophyta</taxon>
        <taxon>Magnoliopsida</taxon>
        <taxon>eudicotyledons</taxon>
        <taxon>Gunneridae</taxon>
        <taxon>Pentapetalae</taxon>
        <taxon>asterids</taxon>
        <taxon>campanulids</taxon>
        <taxon>Asterales</taxon>
        <taxon>Asteraceae</taxon>
        <taxon>Asteroideae</taxon>
        <taxon>Anthemideae</taxon>
        <taxon>Anthemidinae</taxon>
        <taxon>Tanacetum</taxon>
    </lineage>
</organism>
<reference evidence="8" key="2">
    <citation type="submission" date="2022-01" db="EMBL/GenBank/DDBJ databases">
        <authorList>
            <person name="Yamashiro T."/>
            <person name="Shiraishi A."/>
            <person name="Satake H."/>
            <person name="Nakayama K."/>
        </authorList>
    </citation>
    <scope>NUCLEOTIDE SEQUENCE</scope>
</reference>
<reference evidence="8" key="1">
    <citation type="journal article" date="2022" name="Int. J. Mol. Sci.">
        <title>Draft Genome of Tanacetum Coccineum: Genomic Comparison of Closely Related Tanacetum-Family Plants.</title>
        <authorList>
            <person name="Yamashiro T."/>
            <person name="Shiraishi A."/>
            <person name="Nakayama K."/>
            <person name="Satake H."/>
        </authorList>
    </citation>
    <scope>NUCLEOTIDE SEQUENCE</scope>
</reference>
<keyword evidence="4" id="KW-0255">Endonuclease</keyword>
<dbReference type="InterPro" id="IPR001584">
    <property type="entry name" value="Integrase_cat-core"/>
</dbReference>
<sequence>MILKGDTYLPCEMLSVINNDPSLPPSPVYEINVPDKIKSSCEDPPDLELKDLPSHLEYAFLEGDDKLPVIIAKNMKDEDKTALIKVLKSHKHTIAWKFSYIKGIDPQFCNHKILMKENAKPIVQHQRRVNPKIHEGTDSRYFPIPIDHDQRRYFTCLTGHFAYRRMHFGLCNARAQFHGVCLVAYFTNMIEENHGSLHGWDSRFFGDSFSYAFPFRQMTPRCEGHQSCANWEKCNFMTKLTQAPILVAPDWDLPFEIMCDASDFAVGAVLGQRKTKHFQPIHYASKTMTEAQAHYTTTEKELLAVVYAFEKFRPYLVLSKSIVYTDHSALKYLLAKQDAKPRLLRWILLLQEFDVVNHDKKGAENLAVDHLSRLENPHQIYEIFDIWGIDFKGPFPSSRGNKYILVAVDYLSKWVEAKALPTNDARVVCKFLKSLFAKFGAPRAIISDRGTHFCNDQFTKVMLKYGVTHRLSTAYHPQTSGQVEVSNRGLKRIIERTVGKNRASWSDKLDDALWAFCTAYKTPIGCTPYKLVYGKACHLPIELEHKAYWALKHTNFDIKTAGDHRKVKS</sequence>
<keyword evidence="2" id="KW-0548">Nucleotidyltransferase</keyword>
<name>A0ABQ4WL99_9ASTR</name>
<comment type="caution">
    <text evidence="8">The sequence shown here is derived from an EMBL/GenBank/DDBJ whole genome shotgun (WGS) entry which is preliminary data.</text>
</comment>
<protein>
    <submittedName>
        <fullName evidence="8">Reverse transcriptase domain-containing protein</fullName>
    </submittedName>
</protein>
<feature type="domain" description="Integrase catalytic" evidence="7">
    <location>
        <begin position="373"/>
        <end position="536"/>
    </location>
</feature>
<dbReference type="Gene3D" id="3.10.20.370">
    <property type="match status" value="1"/>
</dbReference>
<keyword evidence="3" id="KW-0540">Nuclease</keyword>
<evidence type="ECO:0000256" key="4">
    <source>
        <dbReference type="ARBA" id="ARBA00022759"/>
    </source>
</evidence>
<dbReference type="EMBL" id="BQNB010008740">
    <property type="protein sequence ID" value="GJS53645.1"/>
    <property type="molecule type" value="Genomic_DNA"/>
</dbReference>
<evidence type="ECO:0000256" key="6">
    <source>
        <dbReference type="ARBA" id="ARBA00022918"/>
    </source>
</evidence>
<evidence type="ECO:0000256" key="3">
    <source>
        <dbReference type="ARBA" id="ARBA00022722"/>
    </source>
</evidence>
<dbReference type="PANTHER" id="PTHR37984:SF5">
    <property type="entry name" value="PROTEIN NYNRIN-LIKE"/>
    <property type="match status" value="1"/>
</dbReference>
<dbReference type="InterPro" id="IPR012337">
    <property type="entry name" value="RNaseH-like_sf"/>
</dbReference>
<dbReference type="PANTHER" id="PTHR37984">
    <property type="entry name" value="PROTEIN CBG26694"/>
    <property type="match status" value="1"/>
</dbReference>
<dbReference type="Pfam" id="PF00665">
    <property type="entry name" value="rve"/>
    <property type="match status" value="1"/>
</dbReference>
<dbReference type="Proteomes" id="UP001151760">
    <property type="component" value="Unassembled WGS sequence"/>
</dbReference>
<evidence type="ECO:0000256" key="1">
    <source>
        <dbReference type="ARBA" id="ARBA00022679"/>
    </source>
</evidence>